<proteinExistence type="predicted"/>
<keyword evidence="8" id="KW-0833">Ubl conjugation pathway</keyword>
<dbReference type="GO" id="GO:0004674">
    <property type="term" value="F:protein serine/threonine kinase activity"/>
    <property type="evidence" value="ECO:0007669"/>
    <property type="project" value="UniProtKB-KW"/>
</dbReference>
<dbReference type="SUPFAM" id="SSF48371">
    <property type="entry name" value="ARM repeat"/>
    <property type="match status" value="1"/>
</dbReference>
<keyword evidence="10 11" id="KW-0067">ATP-binding</keyword>
<gene>
    <name evidence="14" type="primary">ANKK1</name>
    <name evidence="14" type="ORF">BLAG_LOCUS25595</name>
</gene>
<evidence type="ECO:0000256" key="5">
    <source>
        <dbReference type="ARBA" id="ARBA00022737"/>
    </source>
</evidence>
<keyword evidence="9" id="KW-0862">Zinc</keyword>
<reference evidence="14" key="1">
    <citation type="submission" date="2022-01" db="EMBL/GenBank/DDBJ databases">
        <authorList>
            <person name="Braso-Vives M."/>
        </authorList>
    </citation>
    <scope>NUCLEOTIDE SEQUENCE</scope>
</reference>
<comment type="pathway">
    <text evidence="1">Protein modification; protein ubiquitination.</text>
</comment>
<dbReference type="PANTHER" id="PTHR24202">
    <property type="entry name" value="E3 UBIQUITIN-PROTEIN LIGASE MIB2"/>
    <property type="match status" value="1"/>
</dbReference>
<keyword evidence="2" id="KW-0418">Kinase</keyword>
<protein>
    <submittedName>
        <fullName evidence="14">ANKK1 protein</fullName>
    </submittedName>
</protein>
<dbReference type="GO" id="GO:0005524">
    <property type="term" value="F:ATP binding"/>
    <property type="evidence" value="ECO:0007669"/>
    <property type="project" value="UniProtKB-UniRule"/>
</dbReference>
<dbReference type="Proteomes" id="UP000838412">
    <property type="component" value="Chromosome 9"/>
</dbReference>
<evidence type="ECO:0000256" key="7">
    <source>
        <dbReference type="ARBA" id="ARBA00022771"/>
    </source>
</evidence>
<evidence type="ECO:0000256" key="2">
    <source>
        <dbReference type="ARBA" id="ARBA00022527"/>
    </source>
</evidence>
<name>A0A8K0AES6_BRALA</name>
<keyword evidence="15" id="KW-1185">Reference proteome</keyword>
<evidence type="ECO:0000259" key="13">
    <source>
        <dbReference type="PROSITE" id="PS50011"/>
    </source>
</evidence>
<keyword evidence="4" id="KW-0479">Metal-binding</keyword>
<sequence>MGVVMRIDDDEDVRVIFNNCKKLWCINPAAVQKVGKTDTSIIKEGDLVMIRTDIDRMEELQLDLDEWDEDMKTTIGGIGRVRKITDQGSLSVRVGGRTRNYHAECLKKIKLELSSGSGVCEKGLHYWKQDGAKICTRCVECTDEGTSCSFTGNPLRPPGSPCGCRNKAGGCVDCGLCQTCAGESDDDSDTKDTSRDATDGRELKRLRERYRKKHGGGGDDDDAAAFGMTKGDKVKVDTDAATFRMLQAEGREGWTEDMLQIIGIEGTVTGFRRRAVIVQFPDGAKWSLMPGCLTKTTLGQEEARTCFQKGDLVKVINDERKVKKLQQRHGGYKHDMHATLGKTGCVLKVKKNQVQVVITNKSWWLNPAALIPAKQGGEQMAVTCHLKAGDQVKVTVDAGAFKANQAGHGGFIHRMTKARTFVIQLVGEVGVVHHVDIDGDAVVYYPDGNSWCINPLNLEKLAPGECASVDVSGVLEAGDWVKVESDRRKIKHVQERTVTWDTGYYDAAGKVGQVTSTYPFNVIVRVGIEHRHYPLSLSLLTKATAEDVKEAYGPGNVDNPGVARADLVKIAVDVDKLRMMQNGHGGFVDDMEKVAGSLGSVSYIDKDGDICVRFSLRRLCFNPHALSRVMPVEDTFYVGDIVLIESDQSRFKSMQTDEHGGYNSMMTLTCGQTGRILSIINNKRMKVKVLGKTWMFNPDLLIRMGNPGVGTGDWRSATICAQGKHDWSEGRCLVCITCGECTHYGSLCPARDKPGRFPGSICGCGNGHAGCDDCGTCNRCAGELHDFVPDETDEDDIRQRLKAGGPAEAWLQALLGKLKGADTSDSTKPPHRDQHRGDMVQATPMQEMSGVLKNMRQAIELMRESKGLDSMDSVKNALQIDCVEPFSKYASAADRRLMGDTVAKFDGARVFMDYLQVLSSSLSQERDGQGTGNLPLECMELLRRLLIYCTDNSIEFCRAVGTCGLLGVLVQDLLTFHNRAQSQSTWPMIRSLLAILYNCARTPENREYFCCCGASDALKPYLRIKDVEIRITTLSCLGFIVEKENLHLIRLNEDIAKIIVSLLNEAMANPPHTTSVEGCQYSTLQICTTLSVLVQNDENKQIFVKHGVVDKLIMLMESGDEEEKEHAILCIQKLAYNDHISTVLKEKTRVEEVLTAIKRDKKLSSAIRDVASAALQILQEGPPRVAKDQGPGTISIIKYSDLVTGDVIGEGGFGQVRKAYHREWMVDVAVKKLTCSSRNESVRRSKALLEEAAFMKQAQNAYRFIVCLHGVCIEDQFTALVMEFMANGSVKDLMSRVKPVPWALRWRILHETILGMNFLHSMDPQIIHHDLKVQNVLLDGDFHAKISDFGLAEYKPLTSIGDEKGNLCGTITHIPPEYFKNPDLKAGEKFDVYSFGIFIWEVFTGKRPYQDILSPFIGPHVMGGKRPDKKQIPTEGPKEQHLIFFVDMMEKCWDQDPHKRPKFRELGKQVHEVTKQTNTQVAQEIQLVLAEQGKVGPGD</sequence>
<evidence type="ECO:0000256" key="1">
    <source>
        <dbReference type="ARBA" id="ARBA00004906"/>
    </source>
</evidence>
<evidence type="ECO:0000256" key="10">
    <source>
        <dbReference type="ARBA" id="ARBA00022840"/>
    </source>
</evidence>
<dbReference type="SUPFAM" id="SSF56112">
    <property type="entry name" value="Protein kinase-like (PK-like)"/>
    <property type="match status" value="1"/>
</dbReference>
<evidence type="ECO:0000313" key="15">
    <source>
        <dbReference type="Proteomes" id="UP000838412"/>
    </source>
</evidence>
<dbReference type="InterPro" id="IPR000225">
    <property type="entry name" value="Armadillo"/>
</dbReference>
<dbReference type="InterPro" id="IPR008271">
    <property type="entry name" value="Ser/Thr_kinase_AS"/>
</dbReference>
<dbReference type="InterPro" id="IPR000719">
    <property type="entry name" value="Prot_kinase_dom"/>
</dbReference>
<dbReference type="PROSITE" id="PS00107">
    <property type="entry name" value="PROTEIN_KINASE_ATP"/>
    <property type="match status" value="1"/>
</dbReference>
<dbReference type="Gene3D" id="1.25.10.10">
    <property type="entry name" value="Leucine-rich Repeat Variant"/>
    <property type="match status" value="1"/>
</dbReference>
<evidence type="ECO:0000256" key="6">
    <source>
        <dbReference type="ARBA" id="ARBA00022741"/>
    </source>
</evidence>
<dbReference type="InterPro" id="IPR001245">
    <property type="entry name" value="Ser-Thr/Tyr_kinase_cat_dom"/>
</dbReference>
<evidence type="ECO:0000256" key="4">
    <source>
        <dbReference type="ARBA" id="ARBA00022723"/>
    </source>
</evidence>
<keyword evidence="2" id="KW-0723">Serine/threonine-protein kinase</keyword>
<dbReference type="GO" id="GO:0008270">
    <property type="term" value="F:zinc ion binding"/>
    <property type="evidence" value="ECO:0007669"/>
    <property type="project" value="UniProtKB-KW"/>
</dbReference>
<evidence type="ECO:0000256" key="8">
    <source>
        <dbReference type="ARBA" id="ARBA00022786"/>
    </source>
</evidence>
<dbReference type="InterPro" id="IPR040847">
    <property type="entry name" value="SH3_15"/>
</dbReference>
<dbReference type="InterPro" id="IPR011989">
    <property type="entry name" value="ARM-like"/>
</dbReference>
<keyword evidence="3" id="KW-0808">Transferase</keyword>
<dbReference type="Pfam" id="PF18346">
    <property type="entry name" value="SH3_15"/>
    <property type="match status" value="7"/>
</dbReference>
<feature type="compositionally biased region" description="Basic and acidic residues" evidence="12">
    <location>
        <begin position="190"/>
        <end position="205"/>
    </location>
</feature>
<dbReference type="PROSITE" id="PS00108">
    <property type="entry name" value="PROTEIN_KINASE_ST"/>
    <property type="match status" value="1"/>
</dbReference>
<evidence type="ECO:0000256" key="11">
    <source>
        <dbReference type="PROSITE-ProRule" id="PRU10141"/>
    </source>
</evidence>
<keyword evidence="7" id="KW-0863">Zinc-finger</keyword>
<dbReference type="Gene3D" id="1.10.510.10">
    <property type="entry name" value="Transferase(Phosphotransferase) domain 1"/>
    <property type="match status" value="1"/>
</dbReference>
<dbReference type="PROSITE" id="PS50011">
    <property type="entry name" value="PROTEIN_KINASE_DOM"/>
    <property type="match status" value="1"/>
</dbReference>
<evidence type="ECO:0000256" key="3">
    <source>
        <dbReference type="ARBA" id="ARBA00022679"/>
    </source>
</evidence>
<evidence type="ECO:0000313" key="14">
    <source>
        <dbReference type="EMBL" id="CAH1274653.1"/>
    </source>
</evidence>
<dbReference type="InterPro" id="IPR011009">
    <property type="entry name" value="Kinase-like_dom_sf"/>
</dbReference>
<dbReference type="EMBL" id="OV696694">
    <property type="protein sequence ID" value="CAH1274653.1"/>
    <property type="molecule type" value="Genomic_DNA"/>
</dbReference>
<accession>A0A8K0AES6</accession>
<organism evidence="14 15">
    <name type="scientific">Branchiostoma lanceolatum</name>
    <name type="common">Common lancelet</name>
    <name type="synonym">Amphioxus lanceolatum</name>
    <dbReference type="NCBI Taxonomy" id="7740"/>
    <lineage>
        <taxon>Eukaryota</taxon>
        <taxon>Metazoa</taxon>
        <taxon>Chordata</taxon>
        <taxon>Cephalochordata</taxon>
        <taxon>Leptocardii</taxon>
        <taxon>Amphioxiformes</taxon>
        <taxon>Branchiostomatidae</taxon>
        <taxon>Branchiostoma</taxon>
    </lineage>
</organism>
<dbReference type="PANTHER" id="PTHR24202:SF53">
    <property type="entry name" value="E3 UBIQUITIN-PROTEIN LIGASE MIB1"/>
    <property type="match status" value="1"/>
</dbReference>
<dbReference type="OrthoDB" id="10055368at2759"/>
<dbReference type="SMART" id="SM00220">
    <property type="entry name" value="S_TKc"/>
    <property type="match status" value="1"/>
</dbReference>
<feature type="domain" description="Protein kinase" evidence="13">
    <location>
        <begin position="1202"/>
        <end position="1474"/>
    </location>
</feature>
<dbReference type="Pfam" id="PF07714">
    <property type="entry name" value="PK_Tyr_Ser-Thr"/>
    <property type="match status" value="1"/>
</dbReference>
<dbReference type="InterPro" id="IPR016024">
    <property type="entry name" value="ARM-type_fold"/>
</dbReference>
<dbReference type="SMART" id="SM00185">
    <property type="entry name" value="ARM"/>
    <property type="match status" value="2"/>
</dbReference>
<feature type="region of interest" description="Disordered" evidence="12">
    <location>
        <begin position="182"/>
        <end position="224"/>
    </location>
</feature>
<dbReference type="UniPathway" id="UPA00143"/>
<dbReference type="GO" id="GO:0005737">
    <property type="term" value="C:cytoplasm"/>
    <property type="evidence" value="ECO:0007669"/>
    <property type="project" value="TreeGrafter"/>
</dbReference>
<evidence type="ECO:0000256" key="9">
    <source>
        <dbReference type="ARBA" id="ARBA00022833"/>
    </source>
</evidence>
<keyword evidence="6 11" id="KW-0547">Nucleotide-binding</keyword>
<dbReference type="GO" id="GO:0016567">
    <property type="term" value="P:protein ubiquitination"/>
    <property type="evidence" value="ECO:0007669"/>
    <property type="project" value="UniProtKB-UniPathway"/>
</dbReference>
<feature type="binding site" evidence="11">
    <location>
        <position position="1232"/>
    </location>
    <ligand>
        <name>ATP</name>
        <dbReference type="ChEBI" id="CHEBI:30616"/>
    </ligand>
</feature>
<dbReference type="InterPro" id="IPR017441">
    <property type="entry name" value="Protein_kinase_ATP_BS"/>
</dbReference>
<feature type="compositionally biased region" description="Basic residues" evidence="12">
    <location>
        <begin position="206"/>
        <end position="215"/>
    </location>
</feature>
<keyword evidence="5" id="KW-0677">Repeat</keyword>
<evidence type="ECO:0000256" key="12">
    <source>
        <dbReference type="SAM" id="MobiDB-lite"/>
    </source>
</evidence>